<evidence type="ECO:0000313" key="1">
    <source>
        <dbReference type="EMBL" id="MCH84927.1"/>
    </source>
</evidence>
<sequence length="56" mass="6527">MQQGRSVLSISDGRVRFDNMKFRNDDDVRIMFSIFPQYSTKGPIELDVTISRFIQA</sequence>
<dbReference type="EMBL" id="LXQA010007603">
    <property type="protein sequence ID" value="MCH84927.1"/>
    <property type="molecule type" value="Genomic_DNA"/>
</dbReference>
<name>A0A392MBN5_9FABA</name>
<accession>A0A392MBN5</accession>
<reference evidence="1 2" key="1">
    <citation type="journal article" date="2018" name="Front. Plant Sci.">
        <title>Red Clover (Trifolium pratense) and Zigzag Clover (T. medium) - A Picture of Genomic Similarities and Differences.</title>
        <authorList>
            <person name="Dluhosova J."/>
            <person name="Istvanek J."/>
            <person name="Nedelnik J."/>
            <person name="Repkova J."/>
        </authorList>
    </citation>
    <scope>NUCLEOTIDE SEQUENCE [LARGE SCALE GENOMIC DNA]</scope>
    <source>
        <strain evidence="2">cv. 10/8</strain>
        <tissue evidence="1">Leaf</tissue>
    </source>
</reference>
<protein>
    <submittedName>
        <fullName evidence="1">Uncharacterized protein</fullName>
    </submittedName>
</protein>
<gene>
    <name evidence="1" type="ORF">A2U01_0005765</name>
</gene>
<evidence type="ECO:0000313" key="2">
    <source>
        <dbReference type="Proteomes" id="UP000265520"/>
    </source>
</evidence>
<keyword evidence="2" id="KW-1185">Reference proteome</keyword>
<dbReference type="AlphaFoldDB" id="A0A392MBN5"/>
<comment type="caution">
    <text evidence="1">The sequence shown here is derived from an EMBL/GenBank/DDBJ whole genome shotgun (WGS) entry which is preliminary data.</text>
</comment>
<proteinExistence type="predicted"/>
<organism evidence="1 2">
    <name type="scientific">Trifolium medium</name>
    <dbReference type="NCBI Taxonomy" id="97028"/>
    <lineage>
        <taxon>Eukaryota</taxon>
        <taxon>Viridiplantae</taxon>
        <taxon>Streptophyta</taxon>
        <taxon>Embryophyta</taxon>
        <taxon>Tracheophyta</taxon>
        <taxon>Spermatophyta</taxon>
        <taxon>Magnoliopsida</taxon>
        <taxon>eudicotyledons</taxon>
        <taxon>Gunneridae</taxon>
        <taxon>Pentapetalae</taxon>
        <taxon>rosids</taxon>
        <taxon>fabids</taxon>
        <taxon>Fabales</taxon>
        <taxon>Fabaceae</taxon>
        <taxon>Papilionoideae</taxon>
        <taxon>50 kb inversion clade</taxon>
        <taxon>NPAAA clade</taxon>
        <taxon>Hologalegina</taxon>
        <taxon>IRL clade</taxon>
        <taxon>Trifolieae</taxon>
        <taxon>Trifolium</taxon>
    </lineage>
</organism>
<dbReference type="Proteomes" id="UP000265520">
    <property type="component" value="Unassembled WGS sequence"/>
</dbReference>